<protein>
    <submittedName>
        <fullName evidence="1">Uncharacterized protein</fullName>
    </submittedName>
</protein>
<evidence type="ECO:0000313" key="3">
    <source>
        <dbReference type="Proteomes" id="UP000092730"/>
    </source>
</evidence>
<dbReference type="AlphaFoldDB" id="A0A1B9G195"/>
<dbReference type="GeneID" id="30210645"/>
<proteinExistence type="predicted"/>
<dbReference type="EMBL" id="CP144545">
    <property type="protein sequence ID" value="WVW84462.1"/>
    <property type="molecule type" value="Genomic_DNA"/>
</dbReference>
<dbReference type="Proteomes" id="UP000092730">
    <property type="component" value="Chromosome 5"/>
</dbReference>
<sequence length="192" mass="22019">MTHFLSPSSARISHKCKRGKRSSWLSEYESTLEKFYTSSSNAVRKRAIDALAEYDQSAKSSLSSPSTPRPPLPGGFWPSYSTFTHSLTSFRDWAPRLFDESSWDISLPKEYRTNDKRIDEILERFVERGKGAKTREEREEVIWEVGNFWPAEKSRSTASNFDMGVSQGSRTKEGSRLQSKLHKARTLWGILT</sequence>
<dbReference type="EMBL" id="KI894022">
    <property type="protein sequence ID" value="OCF24785.1"/>
    <property type="molecule type" value="Genomic_DNA"/>
</dbReference>
<reference evidence="1" key="1">
    <citation type="submission" date="2013-07" db="EMBL/GenBank/DDBJ databases">
        <title>The Genome Sequence of Cryptococcus bestiolae CBS10118.</title>
        <authorList>
            <consortium name="The Broad Institute Genome Sequencing Platform"/>
            <person name="Cuomo C."/>
            <person name="Litvintseva A."/>
            <person name="Chen Y."/>
            <person name="Heitman J."/>
            <person name="Sun S."/>
            <person name="Springer D."/>
            <person name="Dromer F."/>
            <person name="Young S.K."/>
            <person name="Zeng Q."/>
            <person name="Gargeya S."/>
            <person name="Fitzgerald M."/>
            <person name="Abouelleil A."/>
            <person name="Alvarado L."/>
            <person name="Berlin A.M."/>
            <person name="Chapman S.B."/>
            <person name="Dewar J."/>
            <person name="Goldberg J."/>
            <person name="Griggs A."/>
            <person name="Gujja S."/>
            <person name="Hansen M."/>
            <person name="Howarth C."/>
            <person name="Imamovic A."/>
            <person name="Larimer J."/>
            <person name="McCowan C."/>
            <person name="Murphy C."/>
            <person name="Pearson M."/>
            <person name="Priest M."/>
            <person name="Roberts A."/>
            <person name="Saif S."/>
            <person name="Shea T."/>
            <person name="Sykes S."/>
            <person name="Wortman J."/>
            <person name="Nusbaum C."/>
            <person name="Birren B."/>
        </authorList>
    </citation>
    <scope>NUCLEOTIDE SEQUENCE [LARGE SCALE GENOMIC DNA]</scope>
    <source>
        <strain evidence="1">CBS 10118</strain>
    </source>
</reference>
<reference evidence="2" key="2">
    <citation type="submission" date="2013-07" db="EMBL/GenBank/DDBJ databases">
        <authorList>
            <consortium name="The Broad Institute Genome Sequencing Platform"/>
            <person name="Cuomo C."/>
            <person name="Litvintseva A."/>
            <person name="Chen Y."/>
            <person name="Heitman J."/>
            <person name="Sun S."/>
            <person name="Springer D."/>
            <person name="Dromer F."/>
            <person name="Young S.K."/>
            <person name="Zeng Q."/>
            <person name="Gargeya S."/>
            <person name="Fitzgerald M."/>
            <person name="Abouelleil A."/>
            <person name="Alvarado L."/>
            <person name="Berlin A.M."/>
            <person name="Chapman S.B."/>
            <person name="Dewar J."/>
            <person name="Goldberg J."/>
            <person name="Griggs A."/>
            <person name="Gujja S."/>
            <person name="Hansen M."/>
            <person name="Howarth C."/>
            <person name="Imamovic A."/>
            <person name="Larimer J."/>
            <person name="McCowan C."/>
            <person name="Murphy C."/>
            <person name="Pearson M."/>
            <person name="Priest M."/>
            <person name="Roberts A."/>
            <person name="Saif S."/>
            <person name="Shea T."/>
            <person name="Sykes S."/>
            <person name="Wortman J."/>
            <person name="Nusbaum C."/>
            <person name="Birren B."/>
        </authorList>
    </citation>
    <scope>NUCLEOTIDE SEQUENCE</scope>
    <source>
        <strain evidence="2">CBS 10118</strain>
    </source>
</reference>
<organism evidence="1">
    <name type="scientific">Kwoniella bestiolae CBS 10118</name>
    <dbReference type="NCBI Taxonomy" id="1296100"/>
    <lineage>
        <taxon>Eukaryota</taxon>
        <taxon>Fungi</taxon>
        <taxon>Dikarya</taxon>
        <taxon>Basidiomycota</taxon>
        <taxon>Agaricomycotina</taxon>
        <taxon>Tremellomycetes</taxon>
        <taxon>Tremellales</taxon>
        <taxon>Cryptococcaceae</taxon>
        <taxon>Kwoniella</taxon>
    </lineage>
</organism>
<evidence type="ECO:0000313" key="1">
    <source>
        <dbReference type="EMBL" id="OCF24785.1"/>
    </source>
</evidence>
<dbReference type="KEGG" id="kbi:30210645"/>
<reference evidence="1" key="3">
    <citation type="submission" date="2014-01" db="EMBL/GenBank/DDBJ databases">
        <title>Evolution of pathogenesis and genome organization in the Tremellales.</title>
        <authorList>
            <person name="Cuomo C."/>
            <person name="Litvintseva A."/>
            <person name="Heitman J."/>
            <person name="Chen Y."/>
            <person name="Sun S."/>
            <person name="Springer D."/>
            <person name="Dromer F."/>
            <person name="Young S."/>
            <person name="Zeng Q."/>
            <person name="Chapman S."/>
            <person name="Gujja S."/>
            <person name="Saif S."/>
            <person name="Birren B."/>
        </authorList>
    </citation>
    <scope>NUCLEOTIDE SEQUENCE</scope>
    <source>
        <strain evidence="1">CBS 10118</strain>
    </source>
</reference>
<keyword evidence="3" id="KW-1185">Reference proteome</keyword>
<dbReference type="VEuPathDB" id="FungiDB:I302_06246"/>
<name>A0A1B9G195_9TREE</name>
<reference evidence="2" key="4">
    <citation type="submission" date="2024-02" db="EMBL/GenBank/DDBJ databases">
        <title>Comparative genomics of Cryptococcus and Kwoniella reveals pathogenesis evolution and contrasting modes of karyotype evolution via chromosome fusion or intercentromeric recombination.</title>
        <authorList>
            <person name="Coelho M.A."/>
            <person name="David-Palma M."/>
            <person name="Shea T."/>
            <person name="Bowers K."/>
            <person name="McGinley-Smith S."/>
            <person name="Mohammad A.W."/>
            <person name="Gnirke A."/>
            <person name="Yurkov A.M."/>
            <person name="Nowrousian M."/>
            <person name="Sun S."/>
            <person name="Cuomo C.A."/>
            <person name="Heitman J."/>
        </authorList>
    </citation>
    <scope>NUCLEOTIDE SEQUENCE</scope>
    <source>
        <strain evidence="2">CBS 10118</strain>
    </source>
</reference>
<gene>
    <name evidence="1" type="ORF">I302_06246</name>
    <name evidence="2" type="ORF">I302_106496</name>
</gene>
<evidence type="ECO:0000313" key="2">
    <source>
        <dbReference type="EMBL" id="WVW84462.1"/>
    </source>
</evidence>
<dbReference type="RefSeq" id="XP_019045855.1">
    <property type="nucleotide sequence ID" value="XM_019192858.1"/>
</dbReference>
<accession>A0A1B9G195</accession>